<reference evidence="1 2" key="1">
    <citation type="submission" date="2013-12" db="EMBL/GenBank/DDBJ databases">
        <title>Draft genome of the parsitic nematode Ancylostoma duodenale.</title>
        <authorList>
            <person name="Mitreva M."/>
        </authorList>
    </citation>
    <scope>NUCLEOTIDE SEQUENCE [LARGE SCALE GENOMIC DNA]</scope>
    <source>
        <strain evidence="1 2">Zhejiang</strain>
    </source>
</reference>
<name>A0A0C2BL38_9BILA</name>
<keyword evidence="2" id="KW-1185">Reference proteome</keyword>
<sequence length="66" mass="7527">MGEDDRFNQSILKSNPFDILTVVEAGQGRAFFVIICIPPLINEELHLPFEFEFIRPQQMRAGPHGV</sequence>
<accession>A0A0C2BL38</accession>
<protein>
    <submittedName>
        <fullName evidence="1">Uncharacterized protein</fullName>
    </submittedName>
</protein>
<organism evidence="1 2">
    <name type="scientific">Ancylostoma duodenale</name>
    <dbReference type="NCBI Taxonomy" id="51022"/>
    <lineage>
        <taxon>Eukaryota</taxon>
        <taxon>Metazoa</taxon>
        <taxon>Ecdysozoa</taxon>
        <taxon>Nematoda</taxon>
        <taxon>Chromadorea</taxon>
        <taxon>Rhabditida</taxon>
        <taxon>Rhabditina</taxon>
        <taxon>Rhabditomorpha</taxon>
        <taxon>Strongyloidea</taxon>
        <taxon>Ancylostomatidae</taxon>
        <taxon>Ancylostomatinae</taxon>
        <taxon>Ancylostoma</taxon>
    </lineage>
</organism>
<dbReference type="Proteomes" id="UP000054047">
    <property type="component" value="Unassembled WGS sequence"/>
</dbReference>
<evidence type="ECO:0000313" key="2">
    <source>
        <dbReference type="Proteomes" id="UP000054047"/>
    </source>
</evidence>
<dbReference type="EMBL" id="KN777431">
    <property type="protein sequence ID" value="KIH44483.1"/>
    <property type="molecule type" value="Genomic_DNA"/>
</dbReference>
<gene>
    <name evidence="1" type="ORF">ANCDUO_25491</name>
</gene>
<evidence type="ECO:0000313" key="1">
    <source>
        <dbReference type="EMBL" id="KIH44483.1"/>
    </source>
</evidence>
<dbReference type="AlphaFoldDB" id="A0A0C2BL38"/>
<proteinExistence type="predicted"/>